<proteinExistence type="predicted"/>
<dbReference type="EMBL" id="JADEVV010000047">
    <property type="protein sequence ID" value="MBE9255050.1"/>
    <property type="molecule type" value="Genomic_DNA"/>
</dbReference>
<dbReference type="Proteomes" id="UP000658720">
    <property type="component" value="Unassembled WGS sequence"/>
</dbReference>
<evidence type="ECO:0000313" key="2">
    <source>
        <dbReference type="Proteomes" id="UP000658720"/>
    </source>
</evidence>
<dbReference type="InterPro" id="IPR036388">
    <property type="entry name" value="WH-like_DNA-bd_sf"/>
</dbReference>
<dbReference type="Gene3D" id="1.10.10.10">
    <property type="entry name" value="Winged helix-like DNA-binding domain superfamily/Winged helix DNA-binding domain"/>
    <property type="match status" value="1"/>
</dbReference>
<reference evidence="1 2" key="1">
    <citation type="submission" date="2020-10" db="EMBL/GenBank/DDBJ databases">
        <authorList>
            <person name="Castelo-Branco R."/>
            <person name="Eusebio N."/>
            <person name="Adriana R."/>
            <person name="Vieira A."/>
            <person name="Brugerolle De Fraissinette N."/>
            <person name="Rezende De Castro R."/>
            <person name="Schneider M.P."/>
            <person name="Vasconcelos V."/>
            <person name="Leao P.N."/>
        </authorList>
    </citation>
    <scope>NUCLEOTIDE SEQUENCE [LARGE SCALE GENOMIC DNA]</scope>
    <source>
        <strain evidence="1 2">LEGE 00031</strain>
    </source>
</reference>
<sequence length="69" mass="7761">MSRYNDIVLPEEDGIITSIWGPDDFGSLEQDLDRLAIEIRKIFGQTSTGEQWLETVLGAGYLLQIDTES</sequence>
<evidence type="ECO:0008006" key="3">
    <source>
        <dbReference type="Google" id="ProtNLM"/>
    </source>
</evidence>
<name>A0ABR9VUM1_9SYNC</name>
<gene>
    <name evidence="1" type="ORF">IQ217_14615</name>
</gene>
<keyword evidence="2" id="KW-1185">Reference proteome</keyword>
<dbReference type="RefSeq" id="WP_194020508.1">
    <property type="nucleotide sequence ID" value="NZ_JADEVV010000047.1"/>
</dbReference>
<accession>A0ABR9VUM1</accession>
<evidence type="ECO:0000313" key="1">
    <source>
        <dbReference type="EMBL" id="MBE9255050.1"/>
    </source>
</evidence>
<dbReference type="SUPFAM" id="SSF46894">
    <property type="entry name" value="C-terminal effector domain of the bipartite response regulators"/>
    <property type="match status" value="1"/>
</dbReference>
<organism evidence="1 2">
    <name type="scientific">Synechocystis salina LEGE 00031</name>
    <dbReference type="NCBI Taxonomy" id="1828736"/>
    <lineage>
        <taxon>Bacteria</taxon>
        <taxon>Bacillati</taxon>
        <taxon>Cyanobacteriota</taxon>
        <taxon>Cyanophyceae</taxon>
        <taxon>Synechococcales</taxon>
        <taxon>Merismopediaceae</taxon>
        <taxon>Synechocystis</taxon>
    </lineage>
</organism>
<protein>
    <recommendedName>
        <fullName evidence="3">OmpR/PhoB-type domain-containing protein</fullName>
    </recommendedName>
</protein>
<dbReference type="InterPro" id="IPR016032">
    <property type="entry name" value="Sig_transdc_resp-reg_C-effctor"/>
</dbReference>
<comment type="caution">
    <text evidence="1">The sequence shown here is derived from an EMBL/GenBank/DDBJ whole genome shotgun (WGS) entry which is preliminary data.</text>
</comment>